<evidence type="ECO:0000313" key="1">
    <source>
        <dbReference type="EMBL" id="PKU42713.1"/>
    </source>
</evidence>
<dbReference type="OrthoDB" id="9400821at2759"/>
<dbReference type="GO" id="GO:0003964">
    <property type="term" value="F:RNA-directed DNA polymerase activity"/>
    <property type="evidence" value="ECO:0007669"/>
    <property type="project" value="UniProtKB-KW"/>
</dbReference>
<sequence>MISPHDGSTILWSQQHSIDLRFSGLRKGEGRWCIILYQIWMKGQATQEYRDLVRLYREKIRKAKAQLELSLAINIRDNKKSFYKYVNNKRVRENLHPLLDARGNIATKDEEKAEILNAFFASIFNSRTSYPQGIQPPGLEDKDGEQNNTPIIQEEVVNDLIMHLDTQKSMGPDEIHPRVLRDLAGQLTKPPSIIYKQSWSTGGVPDDWRVANVTPSTRRAGRRTWETIGLSA</sequence>
<reference evidence="2" key="2">
    <citation type="submission" date="2017-12" db="EMBL/GenBank/DDBJ databases">
        <title>Genome sequence of the Bar-tailed Godwit (Limosa lapponica baueri).</title>
        <authorList>
            <person name="Lima N.C.B."/>
            <person name="Parody-Merino A.M."/>
            <person name="Battley P.F."/>
            <person name="Fidler A.E."/>
            <person name="Prosdocimi F."/>
        </authorList>
    </citation>
    <scope>NUCLEOTIDE SEQUENCE [LARGE SCALE GENOMIC DNA]</scope>
</reference>
<dbReference type="GO" id="GO:0061343">
    <property type="term" value="P:cell adhesion involved in heart morphogenesis"/>
    <property type="evidence" value="ECO:0007669"/>
    <property type="project" value="TreeGrafter"/>
</dbReference>
<organism evidence="1 2">
    <name type="scientific">Limosa lapponica baueri</name>
    <dbReference type="NCBI Taxonomy" id="1758121"/>
    <lineage>
        <taxon>Eukaryota</taxon>
        <taxon>Metazoa</taxon>
        <taxon>Chordata</taxon>
        <taxon>Craniata</taxon>
        <taxon>Vertebrata</taxon>
        <taxon>Euteleostomi</taxon>
        <taxon>Archelosauria</taxon>
        <taxon>Archosauria</taxon>
        <taxon>Dinosauria</taxon>
        <taxon>Saurischia</taxon>
        <taxon>Theropoda</taxon>
        <taxon>Coelurosauria</taxon>
        <taxon>Aves</taxon>
        <taxon>Neognathae</taxon>
        <taxon>Neoaves</taxon>
        <taxon>Charadriiformes</taxon>
        <taxon>Scolopacidae</taxon>
        <taxon>Limosa</taxon>
    </lineage>
</organism>
<gene>
    <name evidence="1" type="ORF">llap_6962</name>
</gene>
<dbReference type="EMBL" id="KZ505967">
    <property type="protein sequence ID" value="PKU42713.1"/>
    <property type="molecule type" value="Genomic_DNA"/>
</dbReference>
<keyword evidence="1" id="KW-0695">RNA-directed DNA polymerase</keyword>
<dbReference type="PANTHER" id="PTHR33395:SF22">
    <property type="entry name" value="REVERSE TRANSCRIPTASE DOMAIN-CONTAINING PROTEIN"/>
    <property type="match status" value="1"/>
</dbReference>
<dbReference type="PANTHER" id="PTHR33395">
    <property type="entry name" value="TRANSCRIPTASE, PUTATIVE-RELATED-RELATED"/>
    <property type="match status" value="1"/>
</dbReference>
<keyword evidence="1" id="KW-0808">Transferase</keyword>
<reference evidence="2" key="1">
    <citation type="submission" date="2017-11" db="EMBL/GenBank/DDBJ databases">
        <authorList>
            <person name="Lima N.C."/>
            <person name="Parody-Merino A.M."/>
            <person name="Battley P.F."/>
            <person name="Fidler A.E."/>
            <person name="Prosdocimi F."/>
        </authorList>
    </citation>
    <scope>NUCLEOTIDE SEQUENCE [LARGE SCALE GENOMIC DNA]</scope>
</reference>
<evidence type="ECO:0000313" key="2">
    <source>
        <dbReference type="Proteomes" id="UP000233556"/>
    </source>
</evidence>
<name>A0A2I0U9S4_LIMLA</name>
<dbReference type="GO" id="GO:0031012">
    <property type="term" value="C:extracellular matrix"/>
    <property type="evidence" value="ECO:0007669"/>
    <property type="project" value="TreeGrafter"/>
</dbReference>
<dbReference type="AlphaFoldDB" id="A0A2I0U9S4"/>
<dbReference type="GO" id="GO:0007508">
    <property type="term" value="P:larval heart development"/>
    <property type="evidence" value="ECO:0007669"/>
    <property type="project" value="TreeGrafter"/>
</dbReference>
<protein>
    <submittedName>
        <fullName evidence="1">Rna-directed dna polymerase from mobile element jockey-like</fullName>
    </submittedName>
</protein>
<dbReference type="Proteomes" id="UP000233556">
    <property type="component" value="Unassembled WGS sequence"/>
</dbReference>
<accession>A0A2I0U9S4</accession>
<keyword evidence="1" id="KW-0548">Nucleotidyltransferase</keyword>
<keyword evidence="2" id="KW-1185">Reference proteome</keyword>
<proteinExistence type="predicted"/>